<sequence length="322" mass="34507">MDESRAYMWLLFVALPFSLIMWLINAFLSTTTGVEAVDPMRWLCATLLPILVARWGLAKRSLSFSGAVCGMVVGFLLTLSSYVYLVCLLVFFVSSSKATKFKASSKRKLEEHFKEGGERNWIQVLCNGGVASLMAWFHILDCGCGEKPIDLVYNYRCSWLSLAVMGALACCNGDTWASEFGSVLGKGDPILITSLQPVPRGTNGGVSAIGIIVSALGGLVIGSAHYLTLLMLVSSQVMIKAPPQWPVLIVGALGGFIGSLIDSFIGATVQFSGMDSEGRIVEHPGPGIIPISGIHILDNHAVNLISSLLTAIILPRVALLIM</sequence>
<feature type="transmembrane region" description="Helical" evidence="7">
    <location>
        <begin position="301"/>
        <end position="321"/>
    </location>
</feature>
<reference evidence="8 9" key="1">
    <citation type="submission" date="2023-11" db="EMBL/GenBank/DDBJ databases">
        <title>Halocaridina rubra genome assembly.</title>
        <authorList>
            <person name="Smith C."/>
        </authorList>
    </citation>
    <scope>NUCLEOTIDE SEQUENCE [LARGE SCALE GENOMIC DNA]</scope>
    <source>
        <strain evidence="8">EP-1</strain>
        <tissue evidence="8">Whole</tissue>
    </source>
</reference>
<evidence type="ECO:0000256" key="7">
    <source>
        <dbReference type="SAM" id="Phobius"/>
    </source>
</evidence>
<feature type="transmembrane region" description="Helical" evidence="7">
    <location>
        <begin position="245"/>
        <end position="265"/>
    </location>
</feature>
<feature type="transmembrane region" description="Helical" evidence="7">
    <location>
        <begin position="40"/>
        <end position="57"/>
    </location>
</feature>
<comment type="subcellular location">
    <subcellularLocation>
        <location evidence="1">Membrane</location>
        <topology evidence="1">Multi-pass membrane protein</topology>
    </subcellularLocation>
</comment>
<comment type="caution">
    <text evidence="8">The sequence shown here is derived from an EMBL/GenBank/DDBJ whole genome shotgun (WGS) entry which is preliminary data.</text>
</comment>
<dbReference type="Pfam" id="PF01940">
    <property type="entry name" value="DUF92"/>
    <property type="match status" value="1"/>
</dbReference>
<evidence type="ECO:0000256" key="3">
    <source>
        <dbReference type="ARBA" id="ARBA00014258"/>
    </source>
</evidence>
<proteinExistence type="inferred from homology"/>
<keyword evidence="4 7" id="KW-0812">Transmembrane</keyword>
<dbReference type="Proteomes" id="UP001381693">
    <property type="component" value="Unassembled WGS sequence"/>
</dbReference>
<keyword evidence="6 7" id="KW-0472">Membrane</keyword>
<feature type="transmembrane region" description="Helical" evidence="7">
    <location>
        <begin position="7"/>
        <end position="28"/>
    </location>
</feature>
<protein>
    <recommendedName>
        <fullName evidence="3">Transmembrane protein 19</fullName>
    </recommendedName>
</protein>
<evidence type="ECO:0000256" key="4">
    <source>
        <dbReference type="ARBA" id="ARBA00022692"/>
    </source>
</evidence>
<comment type="similarity">
    <text evidence="2">Belongs to the TMEM19 family.</text>
</comment>
<dbReference type="EMBL" id="JAXCGZ010021051">
    <property type="protein sequence ID" value="KAK7060658.1"/>
    <property type="molecule type" value="Genomic_DNA"/>
</dbReference>
<keyword evidence="5 7" id="KW-1133">Transmembrane helix</keyword>
<evidence type="ECO:0000256" key="6">
    <source>
        <dbReference type="ARBA" id="ARBA00023136"/>
    </source>
</evidence>
<evidence type="ECO:0000313" key="9">
    <source>
        <dbReference type="Proteomes" id="UP001381693"/>
    </source>
</evidence>
<dbReference type="GO" id="GO:0016020">
    <property type="term" value="C:membrane"/>
    <property type="evidence" value="ECO:0007669"/>
    <property type="project" value="UniProtKB-SubCell"/>
</dbReference>
<gene>
    <name evidence="8" type="primary">TMEM19</name>
    <name evidence="8" type="ORF">SK128_018823</name>
</gene>
<dbReference type="InterPro" id="IPR002794">
    <property type="entry name" value="DUF92_TMEM19"/>
</dbReference>
<organism evidence="8 9">
    <name type="scientific">Halocaridina rubra</name>
    <name type="common">Hawaiian red shrimp</name>
    <dbReference type="NCBI Taxonomy" id="373956"/>
    <lineage>
        <taxon>Eukaryota</taxon>
        <taxon>Metazoa</taxon>
        <taxon>Ecdysozoa</taxon>
        <taxon>Arthropoda</taxon>
        <taxon>Crustacea</taxon>
        <taxon>Multicrustacea</taxon>
        <taxon>Malacostraca</taxon>
        <taxon>Eumalacostraca</taxon>
        <taxon>Eucarida</taxon>
        <taxon>Decapoda</taxon>
        <taxon>Pleocyemata</taxon>
        <taxon>Caridea</taxon>
        <taxon>Atyoidea</taxon>
        <taxon>Atyidae</taxon>
        <taxon>Halocaridina</taxon>
    </lineage>
</organism>
<dbReference type="AlphaFoldDB" id="A0AAN8WKP5"/>
<dbReference type="PANTHER" id="PTHR13353">
    <property type="entry name" value="TRANSMEMBRANE PROTEIN 19"/>
    <property type="match status" value="1"/>
</dbReference>
<evidence type="ECO:0000313" key="8">
    <source>
        <dbReference type="EMBL" id="KAK7060658.1"/>
    </source>
</evidence>
<name>A0AAN8WKP5_HALRR</name>
<accession>A0AAN8WKP5</accession>
<feature type="transmembrane region" description="Helical" evidence="7">
    <location>
        <begin position="208"/>
        <end position="233"/>
    </location>
</feature>
<evidence type="ECO:0000256" key="1">
    <source>
        <dbReference type="ARBA" id="ARBA00004141"/>
    </source>
</evidence>
<evidence type="ECO:0000256" key="2">
    <source>
        <dbReference type="ARBA" id="ARBA00009012"/>
    </source>
</evidence>
<evidence type="ECO:0000256" key="5">
    <source>
        <dbReference type="ARBA" id="ARBA00022989"/>
    </source>
</evidence>
<keyword evidence="9" id="KW-1185">Reference proteome</keyword>
<dbReference type="PANTHER" id="PTHR13353:SF5">
    <property type="entry name" value="TRANSMEMBRANE PROTEIN 19"/>
    <property type="match status" value="1"/>
</dbReference>
<feature type="transmembrane region" description="Helical" evidence="7">
    <location>
        <begin position="69"/>
        <end position="93"/>
    </location>
</feature>